<dbReference type="InterPro" id="IPR054105">
    <property type="entry name" value="WHD_NrtR"/>
</dbReference>
<dbReference type="SUPFAM" id="SSF46785">
    <property type="entry name" value="Winged helix' DNA-binding domain"/>
    <property type="match status" value="1"/>
</dbReference>
<dbReference type="OrthoDB" id="9786141at2"/>
<proteinExistence type="predicted"/>
<dbReference type="Proteomes" id="UP000200980">
    <property type="component" value="Unassembled WGS sequence"/>
</dbReference>
<evidence type="ECO:0000259" key="1">
    <source>
        <dbReference type="Pfam" id="PF21906"/>
    </source>
</evidence>
<feature type="domain" description="NrtR DNA-binding winged helix" evidence="1">
    <location>
        <begin position="203"/>
        <end position="263"/>
    </location>
</feature>
<sequence length="285" mass="32768">MTFQSLCPTDLITVLMTLGDDAPHVALLRHDQNTPTFEESHHSLQKRLCHWAETLTHCPIGHMEQLYTFSSFPMQGQTPHIHITYLALSSNHPRSCHGSLYHHFPWEDRRSESGNQNLARFITKIEQWASGHEERQSRIAPAFGLYELPWDDTRVLERYELLWESGLVPRSIPADDVTDGDSRRLLATALSRLRARIRYSPAVFELLPQAFTLLQLQQAMETVSGRLMHKPNFRRLVLHQKLVEETGTYDRSTVGRPARLYHFRPAAMASCYLEAAFLPLETPTS</sequence>
<dbReference type="InterPro" id="IPR011213">
    <property type="entry name" value="NMN_biosyn"/>
</dbReference>
<accession>A0A1S8GN09</accession>
<evidence type="ECO:0000313" key="2">
    <source>
        <dbReference type="EMBL" id="OOL17008.1"/>
    </source>
</evidence>
<dbReference type="InterPro" id="IPR036390">
    <property type="entry name" value="WH_DNA-bd_sf"/>
</dbReference>
<keyword evidence="3" id="KW-1185">Reference proteome</keyword>
<dbReference type="AlphaFoldDB" id="A0A1S8GN09"/>
<organism evidence="2 3">
    <name type="scientific">Bombella intestini</name>
    <dbReference type="NCBI Taxonomy" id="1539051"/>
    <lineage>
        <taxon>Bacteria</taxon>
        <taxon>Pseudomonadati</taxon>
        <taxon>Pseudomonadota</taxon>
        <taxon>Alphaproteobacteria</taxon>
        <taxon>Acetobacterales</taxon>
        <taxon>Acetobacteraceae</taxon>
        <taxon>Bombella</taxon>
    </lineage>
</organism>
<reference evidence="2 3" key="1">
    <citation type="journal article" date="2016" name="PLoS ONE">
        <title>Whole-Genome Sequence Analysis of Bombella intestini LMG 28161T, a Novel Acetic Acid Bacterium Isolated from the Crop of a Red-Tailed Bumble Bee, Bombus lapidarius.</title>
        <authorList>
            <person name="Li L."/>
            <person name="Illeghems K."/>
            <person name="Van Kerrebroeck S."/>
            <person name="Borremans W."/>
            <person name="Cleenwerck I."/>
            <person name="Smagghe G."/>
            <person name="De Vuyst L."/>
            <person name="Vandamme P."/>
        </authorList>
    </citation>
    <scope>NUCLEOTIDE SEQUENCE [LARGE SCALE GENOMIC DNA]</scope>
    <source>
        <strain evidence="2 3">R-52487</strain>
    </source>
</reference>
<gene>
    <name evidence="2" type="ORF">AL01_09360</name>
</gene>
<dbReference type="STRING" id="1539051.AL01_09360"/>
<dbReference type="Pfam" id="PF21906">
    <property type="entry name" value="WHD_NrtR"/>
    <property type="match status" value="1"/>
</dbReference>
<dbReference type="EMBL" id="JATM01000007">
    <property type="protein sequence ID" value="OOL17008.1"/>
    <property type="molecule type" value="Genomic_DNA"/>
</dbReference>
<protein>
    <submittedName>
        <fullName evidence="2">Membrane protein</fullName>
    </submittedName>
</protein>
<comment type="caution">
    <text evidence="2">The sequence shown here is derived from an EMBL/GenBank/DDBJ whole genome shotgun (WGS) entry which is preliminary data.</text>
</comment>
<dbReference type="PIRSF" id="PIRSF019423">
    <property type="entry name" value="NMN_biosyn"/>
    <property type="match status" value="1"/>
</dbReference>
<dbReference type="InterPro" id="IPR036388">
    <property type="entry name" value="WH-like_DNA-bd_sf"/>
</dbReference>
<dbReference type="Gene3D" id="1.10.10.10">
    <property type="entry name" value="Winged helix-like DNA-binding domain superfamily/Winged helix DNA-binding domain"/>
    <property type="match status" value="1"/>
</dbReference>
<name>A0A1S8GN09_9PROT</name>
<evidence type="ECO:0000313" key="3">
    <source>
        <dbReference type="Proteomes" id="UP000200980"/>
    </source>
</evidence>
<dbReference type="RefSeq" id="WP_077397229.1">
    <property type="nucleotide sequence ID" value="NZ_JATM01000007.1"/>
</dbReference>